<sequence length="401" mass="44945">MTVQLLGEYRPGYGLPRESYLSEAVYAEEQARIFRSNWFFAGHSIELAGAGAYLTLDVGNVPVVIVRDSGGVLRGYLNICRHRGSIICTSEQGRAARLTCPYHSWTYALDGALIAAPMMGAGFDKAAHGLKPVQVAEFDGLVFVNLAEDPAPIDALRDHLSPILSPQGMDRAKIAVMRDYTLDLNWKLVVENNRECYHCKANHPEYVSVQYDTENDNPALQAEIAERLADCSVRWEKAGLDTSRVNTSSDSTADWFRANRTPVRRDMVTESPDGQAVCAVLMGGFNDPDMGTARANTNINFWCHANADYAHNVRITPVSPTRTIVRGYWLVDEKAEEGRDYDADQVAAFHHQVMMEDWEICRRQWRGVTAPGFEPGPYSPLKEQNVDRYIRWYAGQMRSTV</sequence>
<dbReference type="AlphaFoldDB" id="A0A7H0LL08"/>
<keyword evidence="7" id="KW-0520">NAD</keyword>
<evidence type="ECO:0000256" key="5">
    <source>
        <dbReference type="ARBA" id="ARBA00023004"/>
    </source>
</evidence>
<evidence type="ECO:0000256" key="6">
    <source>
        <dbReference type="ARBA" id="ARBA00023014"/>
    </source>
</evidence>
<keyword evidence="3" id="KW-0479">Metal-binding</keyword>
<gene>
    <name evidence="9" type="ORF">H3Z74_03750</name>
</gene>
<keyword evidence="5" id="KW-0408">Iron</keyword>
<protein>
    <submittedName>
        <fullName evidence="9">Aromatic ring-hydroxylating dioxygenase subunit alpha</fullName>
    </submittedName>
</protein>
<feature type="domain" description="Rieske" evidence="8">
    <location>
        <begin position="38"/>
        <end position="144"/>
    </location>
</feature>
<dbReference type="PANTHER" id="PTHR43756:SF5">
    <property type="entry name" value="CHOLINE MONOOXYGENASE, CHLOROPLASTIC"/>
    <property type="match status" value="1"/>
</dbReference>
<evidence type="ECO:0000259" key="8">
    <source>
        <dbReference type="PROSITE" id="PS51296"/>
    </source>
</evidence>
<evidence type="ECO:0000256" key="4">
    <source>
        <dbReference type="ARBA" id="ARBA00023002"/>
    </source>
</evidence>
<dbReference type="PROSITE" id="PS00570">
    <property type="entry name" value="RING_HYDROXYL_ALPHA"/>
    <property type="match status" value="1"/>
</dbReference>
<reference evidence="9 10" key="1">
    <citation type="submission" date="2020-09" db="EMBL/GenBank/DDBJ databases">
        <title>Sphingomonas sp., a new species isolated from pork steak.</title>
        <authorList>
            <person name="Heidler von Heilborn D."/>
        </authorList>
    </citation>
    <scope>NUCLEOTIDE SEQUENCE [LARGE SCALE GENOMIC DNA]</scope>
    <source>
        <strain evidence="10">S8-3T</strain>
    </source>
</reference>
<dbReference type="KEGG" id="spap:H3Z74_03750"/>
<dbReference type="SUPFAM" id="SSF50022">
    <property type="entry name" value="ISP domain"/>
    <property type="match status" value="1"/>
</dbReference>
<keyword evidence="10" id="KW-1185">Reference proteome</keyword>
<dbReference type="EMBL" id="CP061038">
    <property type="protein sequence ID" value="QNQ10361.1"/>
    <property type="molecule type" value="Genomic_DNA"/>
</dbReference>
<keyword evidence="9" id="KW-0223">Dioxygenase</keyword>
<dbReference type="InterPro" id="IPR036922">
    <property type="entry name" value="Rieske_2Fe-2S_sf"/>
</dbReference>
<dbReference type="GO" id="GO:0051213">
    <property type="term" value="F:dioxygenase activity"/>
    <property type="evidence" value="ECO:0007669"/>
    <property type="project" value="UniProtKB-KW"/>
</dbReference>
<comment type="cofactor">
    <cofactor evidence="1">
        <name>Fe cation</name>
        <dbReference type="ChEBI" id="CHEBI:24875"/>
    </cofactor>
</comment>
<dbReference type="SUPFAM" id="SSF55961">
    <property type="entry name" value="Bet v1-like"/>
    <property type="match status" value="1"/>
</dbReference>
<keyword evidence="4" id="KW-0560">Oxidoreductase</keyword>
<evidence type="ECO:0000313" key="10">
    <source>
        <dbReference type="Proteomes" id="UP000516148"/>
    </source>
</evidence>
<evidence type="ECO:0000256" key="1">
    <source>
        <dbReference type="ARBA" id="ARBA00001962"/>
    </source>
</evidence>
<evidence type="ECO:0000313" key="9">
    <source>
        <dbReference type="EMBL" id="QNQ10361.1"/>
    </source>
</evidence>
<dbReference type="PRINTS" id="PR00090">
    <property type="entry name" value="RNGDIOXGNASE"/>
</dbReference>
<dbReference type="PROSITE" id="PS51296">
    <property type="entry name" value="RIESKE"/>
    <property type="match status" value="1"/>
</dbReference>
<proteinExistence type="predicted"/>
<dbReference type="InterPro" id="IPR001663">
    <property type="entry name" value="Rng_hydr_dOase-A"/>
</dbReference>
<evidence type="ECO:0000256" key="7">
    <source>
        <dbReference type="ARBA" id="ARBA00023027"/>
    </source>
</evidence>
<dbReference type="GO" id="GO:0005506">
    <property type="term" value="F:iron ion binding"/>
    <property type="evidence" value="ECO:0007669"/>
    <property type="project" value="InterPro"/>
</dbReference>
<dbReference type="Proteomes" id="UP000516148">
    <property type="component" value="Chromosome"/>
</dbReference>
<dbReference type="InterPro" id="IPR015881">
    <property type="entry name" value="ARHD_Rieske_2Fe_2S"/>
</dbReference>
<dbReference type="Gene3D" id="2.102.10.10">
    <property type="entry name" value="Rieske [2Fe-2S] iron-sulphur domain"/>
    <property type="match status" value="1"/>
</dbReference>
<dbReference type="InterPro" id="IPR015879">
    <property type="entry name" value="Ring_hydroxy_dOase_asu_C_dom"/>
</dbReference>
<dbReference type="CDD" id="cd03469">
    <property type="entry name" value="Rieske_RO_Alpha_N"/>
    <property type="match status" value="1"/>
</dbReference>
<dbReference type="Pfam" id="PF00355">
    <property type="entry name" value="Rieske"/>
    <property type="match status" value="1"/>
</dbReference>
<dbReference type="PANTHER" id="PTHR43756">
    <property type="entry name" value="CHOLINE MONOOXYGENASE, CHLOROPLASTIC"/>
    <property type="match status" value="1"/>
</dbReference>
<keyword evidence="2" id="KW-0001">2Fe-2S</keyword>
<keyword evidence="6" id="KW-0411">Iron-sulfur</keyword>
<evidence type="ECO:0000256" key="3">
    <source>
        <dbReference type="ARBA" id="ARBA00022723"/>
    </source>
</evidence>
<name>A0A7H0LL08_9SPHN</name>
<dbReference type="GO" id="GO:0051537">
    <property type="term" value="F:2 iron, 2 sulfur cluster binding"/>
    <property type="evidence" value="ECO:0007669"/>
    <property type="project" value="UniProtKB-KW"/>
</dbReference>
<dbReference type="RefSeq" id="WP_187762661.1">
    <property type="nucleotide sequence ID" value="NZ_CP061038.1"/>
</dbReference>
<evidence type="ECO:0000256" key="2">
    <source>
        <dbReference type="ARBA" id="ARBA00022714"/>
    </source>
</evidence>
<dbReference type="InterPro" id="IPR017941">
    <property type="entry name" value="Rieske_2Fe-2S"/>
</dbReference>
<accession>A0A7H0LL08</accession>
<organism evidence="9 10">
    <name type="scientific">Sphingomonas alpina</name>
    <dbReference type="NCBI Taxonomy" id="653931"/>
    <lineage>
        <taxon>Bacteria</taxon>
        <taxon>Pseudomonadati</taxon>
        <taxon>Pseudomonadota</taxon>
        <taxon>Alphaproteobacteria</taxon>
        <taxon>Sphingomonadales</taxon>
        <taxon>Sphingomonadaceae</taxon>
        <taxon>Sphingomonas</taxon>
    </lineage>
</organism>
<dbReference type="Pfam" id="PF00848">
    <property type="entry name" value="Ring_hydroxyl_A"/>
    <property type="match status" value="1"/>
</dbReference>
<dbReference type="Gene3D" id="3.90.380.10">
    <property type="entry name" value="Naphthalene 1,2-dioxygenase Alpha Subunit, Chain A, domain 1"/>
    <property type="match status" value="1"/>
</dbReference>